<dbReference type="Pfam" id="PF00512">
    <property type="entry name" value="HisKA"/>
    <property type="match status" value="1"/>
</dbReference>
<evidence type="ECO:0000256" key="5">
    <source>
        <dbReference type="ARBA" id="ARBA00022679"/>
    </source>
</evidence>
<dbReference type="SMART" id="SM00388">
    <property type="entry name" value="HisKA"/>
    <property type="match status" value="1"/>
</dbReference>
<evidence type="ECO:0000313" key="11">
    <source>
        <dbReference type="EMBL" id="TDG72983.1"/>
    </source>
</evidence>
<dbReference type="RefSeq" id="WP_010620367.1">
    <property type="nucleotide sequence ID" value="NZ_PUFO01000093.1"/>
</dbReference>
<name>A0A4R5NFT7_9LACO</name>
<comment type="caution">
    <text evidence="11">The sequence shown here is derived from an EMBL/GenBank/DDBJ whole genome shotgun (WGS) entry which is preliminary data.</text>
</comment>
<dbReference type="CDD" id="cd00075">
    <property type="entry name" value="HATPase"/>
    <property type="match status" value="1"/>
</dbReference>
<dbReference type="Pfam" id="PF02518">
    <property type="entry name" value="HATPase_c"/>
    <property type="match status" value="1"/>
</dbReference>
<dbReference type="Gene3D" id="3.30.450.20">
    <property type="entry name" value="PAS domain"/>
    <property type="match status" value="1"/>
</dbReference>
<proteinExistence type="predicted"/>
<keyword evidence="7" id="KW-0902">Two-component regulatory system</keyword>
<feature type="domain" description="Histidine kinase" evidence="10">
    <location>
        <begin position="230"/>
        <end position="445"/>
    </location>
</feature>
<evidence type="ECO:0000256" key="8">
    <source>
        <dbReference type="ARBA" id="ARBA00023136"/>
    </source>
</evidence>
<dbReference type="EC" id="2.7.13.3" evidence="3"/>
<dbReference type="STRING" id="1122149.FD44_GL001428"/>
<dbReference type="PRINTS" id="PR00344">
    <property type="entry name" value="BCTRLSENSOR"/>
</dbReference>
<dbReference type="InterPro" id="IPR036890">
    <property type="entry name" value="HATPase_C_sf"/>
</dbReference>
<reference evidence="11 12" key="1">
    <citation type="journal article" date="2019" name="Appl. Microbiol. Biotechnol.">
        <title>Uncovering carbohydrate metabolism through a genotype-phenotype association study of 56 lactic acid bacteria genomes.</title>
        <authorList>
            <person name="Buron-Moles G."/>
            <person name="Chailyan A."/>
            <person name="Dolejs I."/>
            <person name="Forster J."/>
            <person name="Miks M.H."/>
        </authorList>
    </citation>
    <scope>NUCLEOTIDE SEQUENCE [LARGE SCALE GENOMIC DNA]</scope>
    <source>
        <strain evidence="11 12">ATCC 49373</strain>
    </source>
</reference>
<dbReference type="AlphaFoldDB" id="A0A4R5NFT7"/>
<evidence type="ECO:0000256" key="7">
    <source>
        <dbReference type="ARBA" id="ARBA00023012"/>
    </source>
</evidence>
<comment type="subcellular location">
    <subcellularLocation>
        <location evidence="2">Membrane</location>
    </subcellularLocation>
</comment>
<keyword evidence="4" id="KW-0597">Phosphoprotein</keyword>
<feature type="transmembrane region" description="Helical" evidence="9">
    <location>
        <begin position="31"/>
        <end position="52"/>
    </location>
</feature>
<keyword evidence="9" id="KW-1133">Transmembrane helix</keyword>
<keyword evidence="8 9" id="KW-0472">Membrane</keyword>
<dbReference type="InterPro" id="IPR003594">
    <property type="entry name" value="HATPase_dom"/>
</dbReference>
<evidence type="ECO:0000259" key="10">
    <source>
        <dbReference type="PROSITE" id="PS50109"/>
    </source>
</evidence>
<dbReference type="EMBL" id="PUFO01000093">
    <property type="protein sequence ID" value="TDG72983.1"/>
    <property type="molecule type" value="Genomic_DNA"/>
</dbReference>
<dbReference type="CDD" id="cd00082">
    <property type="entry name" value="HisKA"/>
    <property type="match status" value="1"/>
</dbReference>
<evidence type="ECO:0000256" key="3">
    <source>
        <dbReference type="ARBA" id="ARBA00012438"/>
    </source>
</evidence>
<dbReference type="PANTHER" id="PTHR45453:SF1">
    <property type="entry name" value="PHOSPHATE REGULON SENSOR PROTEIN PHOR"/>
    <property type="match status" value="1"/>
</dbReference>
<dbReference type="InterPro" id="IPR036097">
    <property type="entry name" value="HisK_dim/P_sf"/>
</dbReference>
<evidence type="ECO:0000256" key="4">
    <source>
        <dbReference type="ARBA" id="ARBA00022553"/>
    </source>
</evidence>
<evidence type="ECO:0000313" key="12">
    <source>
        <dbReference type="Proteomes" id="UP000294854"/>
    </source>
</evidence>
<dbReference type="Proteomes" id="UP000294854">
    <property type="component" value="Unassembled WGS sequence"/>
</dbReference>
<keyword evidence="5" id="KW-0808">Transferase</keyword>
<gene>
    <name evidence="11" type="ORF">C5L31_001486</name>
</gene>
<accession>A0A4R5NFT7</accession>
<keyword evidence="6" id="KW-0418">Kinase</keyword>
<dbReference type="OrthoDB" id="9813151at2"/>
<dbReference type="GO" id="GO:0005886">
    <property type="term" value="C:plasma membrane"/>
    <property type="evidence" value="ECO:0007669"/>
    <property type="project" value="TreeGrafter"/>
</dbReference>
<feature type="transmembrane region" description="Helical" evidence="9">
    <location>
        <begin position="5"/>
        <end position="25"/>
    </location>
</feature>
<dbReference type="Gene3D" id="1.10.287.130">
    <property type="match status" value="1"/>
</dbReference>
<dbReference type="InterPro" id="IPR035965">
    <property type="entry name" value="PAS-like_dom_sf"/>
</dbReference>
<keyword evidence="9" id="KW-0812">Transmembrane</keyword>
<dbReference type="SMART" id="SM00387">
    <property type="entry name" value="HATPase_c"/>
    <property type="match status" value="1"/>
</dbReference>
<evidence type="ECO:0000256" key="1">
    <source>
        <dbReference type="ARBA" id="ARBA00000085"/>
    </source>
</evidence>
<evidence type="ECO:0000256" key="2">
    <source>
        <dbReference type="ARBA" id="ARBA00004370"/>
    </source>
</evidence>
<dbReference type="SUPFAM" id="SSF55874">
    <property type="entry name" value="ATPase domain of HSP90 chaperone/DNA topoisomerase II/histidine kinase"/>
    <property type="match status" value="1"/>
</dbReference>
<dbReference type="FunFam" id="1.10.287.130:FF:000001">
    <property type="entry name" value="Two-component sensor histidine kinase"/>
    <property type="match status" value="1"/>
</dbReference>
<dbReference type="FunFam" id="3.30.565.10:FF:000006">
    <property type="entry name" value="Sensor histidine kinase WalK"/>
    <property type="match status" value="1"/>
</dbReference>
<dbReference type="SUPFAM" id="SSF55785">
    <property type="entry name" value="PYP-like sensor domain (PAS domain)"/>
    <property type="match status" value="1"/>
</dbReference>
<protein>
    <recommendedName>
        <fullName evidence="3">histidine kinase</fullName>
        <ecNumber evidence="3">2.7.13.3</ecNumber>
    </recommendedName>
</protein>
<organism evidence="11 12">
    <name type="scientific">Secundilactobacillus malefermentans</name>
    <dbReference type="NCBI Taxonomy" id="176292"/>
    <lineage>
        <taxon>Bacteria</taxon>
        <taxon>Bacillati</taxon>
        <taxon>Bacillota</taxon>
        <taxon>Bacilli</taxon>
        <taxon>Lactobacillales</taxon>
        <taxon>Lactobacillaceae</taxon>
        <taxon>Secundilactobacillus</taxon>
    </lineage>
</organism>
<dbReference type="Gene3D" id="3.30.565.10">
    <property type="entry name" value="Histidine kinase-like ATPase, C-terminal domain"/>
    <property type="match status" value="1"/>
</dbReference>
<dbReference type="PROSITE" id="PS50109">
    <property type="entry name" value="HIS_KIN"/>
    <property type="match status" value="1"/>
</dbReference>
<dbReference type="InterPro" id="IPR005467">
    <property type="entry name" value="His_kinase_dom"/>
</dbReference>
<keyword evidence="12" id="KW-1185">Reference proteome</keyword>
<evidence type="ECO:0000256" key="9">
    <source>
        <dbReference type="SAM" id="Phobius"/>
    </source>
</evidence>
<dbReference type="GO" id="GO:0004721">
    <property type="term" value="F:phosphoprotein phosphatase activity"/>
    <property type="evidence" value="ECO:0007669"/>
    <property type="project" value="TreeGrafter"/>
</dbReference>
<dbReference type="SUPFAM" id="SSF47384">
    <property type="entry name" value="Homodimeric domain of signal transducing histidine kinase"/>
    <property type="match status" value="1"/>
</dbReference>
<dbReference type="InterPro" id="IPR050351">
    <property type="entry name" value="BphY/WalK/GraS-like"/>
</dbReference>
<dbReference type="GO" id="GO:0000155">
    <property type="term" value="F:phosphorelay sensor kinase activity"/>
    <property type="evidence" value="ECO:0007669"/>
    <property type="project" value="InterPro"/>
</dbReference>
<dbReference type="GO" id="GO:0016036">
    <property type="term" value="P:cellular response to phosphate starvation"/>
    <property type="evidence" value="ECO:0007669"/>
    <property type="project" value="TreeGrafter"/>
</dbReference>
<sequence>MKKQIFLFFLINLIILELVGFFLPLSAGLHLGLMLAVAVCATLIFTFFVWRFSKKLALIQKKVHQINVANDDTHLILPNDDPLHGLTHELNQLQSHIKHQSHRTLRQENELETLVKHLPIGVMVIDRYGQVQVANDVIQELFQHEFDPIPHAYQQDIVQPELLTMVNAAMQRQKSGQRLITFDTPQNRKNIRVQVLYSEIRPKHFQVTVLLTDVSDLVAMSKMQSDFVANASHELKTPITAISGFSETLLEQPTDEKTREKFLTIIKQESDKLVKLIDDILSLSRLRDDQPGDLKLQQIHLADFVSDQLDDHQASAQLKSVKLENNVPADLIVTSDEGRLMGILYNLLANAIKYNDDGGHVTVAATSTFAGWQLSVSDNGIGIPTNQQQRIFERFYRGDNGKTIPGTGLGLAIVAEQAAQLSGSINVTSELGVGTTIKIDFPNDN</sequence>
<dbReference type="InterPro" id="IPR003661">
    <property type="entry name" value="HisK_dim/P_dom"/>
</dbReference>
<dbReference type="PANTHER" id="PTHR45453">
    <property type="entry name" value="PHOSPHATE REGULON SENSOR PROTEIN PHOR"/>
    <property type="match status" value="1"/>
</dbReference>
<comment type="catalytic activity">
    <reaction evidence="1">
        <text>ATP + protein L-histidine = ADP + protein N-phospho-L-histidine.</text>
        <dbReference type="EC" id="2.7.13.3"/>
    </reaction>
</comment>
<evidence type="ECO:0000256" key="6">
    <source>
        <dbReference type="ARBA" id="ARBA00022777"/>
    </source>
</evidence>
<dbReference type="InterPro" id="IPR004358">
    <property type="entry name" value="Sig_transdc_His_kin-like_C"/>
</dbReference>